<dbReference type="Pfam" id="PF00535">
    <property type="entry name" value="Glycos_transf_2"/>
    <property type="match status" value="1"/>
</dbReference>
<keyword evidence="2" id="KW-0808">Transferase</keyword>
<evidence type="ECO:0000313" key="3">
    <source>
        <dbReference type="Proteomes" id="UP001596137"/>
    </source>
</evidence>
<organism evidence="2 3">
    <name type="scientific">Sphaerisporangium aureirubrum</name>
    <dbReference type="NCBI Taxonomy" id="1544736"/>
    <lineage>
        <taxon>Bacteria</taxon>
        <taxon>Bacillati</taxon>
        <taxon>Actinomycetota</taxon>
        <taxon>Actinomycetes</taxon>
        <taxon>Streptosporangiales</taxon>
        <taxon>Streptosporangiaceae</taxon>
        <taxon>Sphaerisporangium</taxon>
    </lineage>
</organism>
<accession>A0ABW1NQ71</accession>
<dbReference type="InterPro" id="IPR001173">
    <property type="entry name" value="Glyco_trans_2-like"/>
</dbReference>
<protein>
    <submittedName>
        <fullName evidence="2">Glycosyltransferase</fullName>
        <ecNumber evidence="2">2.4.-.-</ecNumber>
    </submittedName>
</protein>
<dbReference type="Proteomes" id="UP001596137">
    <property type="component" value="Unassembled WGS sequence"/>
</dbReference>
<evidence type="ECO:0000259" key="1">
    <source>
        <dbReference type="Pfam" id="PF00535"/>
    </source>
</evidence>
<comment type="caution">
    <text evidence="2">The sequence shown here is derived from an EMBL/GenBank/DDBJ whole genome shotgun (WGS) entry which is preliminary data.</text>
</comment>
<dbReference type="EC" id="2.4.-.-" evidence="2"/>
<keyword evidence="2" id="KW-0328">Glycosyltransferase</keyword>
<dbReference type="Gene3D" id="3.90.550.10">
    <property type="entry name" value="Spore Coat Polysaccharide Biosynthesis Protein SpsA, Chain A"/>
    <property type="match status" value="1"/>
</dbReference>
<name>A0ABW1NQ71_9ACTN</name>
<gene>
    <name evidence="2" type="ORF">ACFP1K_30325</name>
</gene>
<dbReference type="GO" id="GO:0016757">
    <property type="term" value="F:glycosyltransferase activity"/>
    <property type="evidence" value="ECO:0007669"/>
    <property type="project" value="UniProtKB-KW"/>
</dbReference>
<dbReference type="SUPFAM" id="SSF53448">
    <property type="entry name" value="Nucleotide-diphospho-sugar transferases"/>
    <property type="match status" value="1"/>
</dbReference>
<reference evidence="3" key="1">
    <citation type="journal article" date="2019" name="Int. J. Syst. Evol. Microbiol.">
        <title>The Global Catalogue of Microorganisms (GCM) 10K type strain sequencing project: providing services to taxonomists for standard genome sequencing and annotation.</title>
        <authorList>
            <consortium name="The Broad Institute Genomics Platform"/>
            <consortium name="The Broad Institute Genome Sequencing Center for Infectious Disease"/>
            <person name="Wu L."/>
            <person name="Ma J."/>
        </authorList>
    </citation>
    <scope>NUCLEOTIDE SEQUENCE [LARGE SCALE GENOMIC DNA]</scope>
    <source>
        <strain evidence="3">JCM 30346</strain>
    </source>
</reference>
<evidence type="ECO:0000313" key="2">
    <source>
        <dbReference type="EMBL" id="MFC6085498.1"/>
    </source>
</evidence>
<dbReference type="InterPro" id="IPR029044">
    <property type="entry name" value="Nucleotide-diphossugar_trans"/>
</dbReference>
<dbReference type="PANTHER" id="PTHR10859">
    <property type="entry name" value="GLYCOSYL TRANSFERASE"/>
    <property type="match status" value="1"/>
</dbReference>
<dbReference type="PANTHER" id="PTHR10859:SF91">
    <property type="entry name" value="DOLICHYL-PHOSPHATE BETA-GLUCOSYLTRANSFERASE"/>
    <property type="match status" value="1"/>
</dbReference>
<dbReference type="EMBL" id="JBHSRF010000063">
    <property type="protein sequence ID" value="MFC6085498.1"/>
    <property type="molecule type" value="Genomic_DNA"/>
</dbReference>
<proteinExistence type="predicted"/>
<feature type="domain" description="Glycosyltransferase 2-like" evidence="1">
    <location>
        <begin position="18"/>
        <end position="147"/>
    </location>
</feature>
<dbReference type="RefSeq" id="WP_380759699.1">
    <property type="nucleotide sequence ID" value="NZ_JBHSRF010000063.1"/>
</dbReference>
<sequence>MVSPQAAGAPGGPALLELVVPAYNEEDRLPAGLAALCAKLAELQIRARVIVVDNASTDATPAIVRDWPQLPVPVRLVHCERRGKGAAVRAGLLATTAPFVGFLDVDMATDLSALDPAMALLGMGYAAVIGSRADPASVVEARHSLLRRVGATVFRGLARQIVGDIGDTQCGFKLFRGAEARTVAARLRCDGFAFDVELLARFRERGLAMREIPVHWRDVSGSTFSCLRHSLGIFAEMGAIWLDVGFAARGQLPAKATPARVAAAPYRDSASSAA</sequence>
<keyword evidence="3" id="KW-1185">Reference proteome</keyword>